<accession>A0A4R8UQ05</accession>
<dbReference type="Pfam" id="PF22289">
    <property type="entry name" value="DmmA-like_C"/>
    <property type="match status" value="1"/>
</dbReference>
<evidence type="ECO:0000313" key="3">
    <source>
        <dbReference type="Proteomes" id="UP000298173"/>
    </source>
</evidence>
<gene>
    <name evidence="2" type="ORF">E3O06_14690</name>
</gene>
<organism evidence="2 3">
    <name type="scientific">Cryobacterium glaciale</name>
    <dbReference type="NCBI Taxonomy" id="1259145"/>
    <lineage>
        <taxon>Bacteria</taxon>
        <taxon>Bacillati</taxon>
        <taxon>Actinomycetota</taxon>
        <taxon>Actinomycetes</taxon>
        <taxon>Micrococcales</taxon>
        <taxon>Microbacteriaceae</taxon>
        <taxon>Cryobacterium</taxon>
    </lineage>
</organism>
<dbReference type="NCBIfam" id="NF041259">
    <property type="entry name" value="mono_DmmA_fam"/>
    <property type="match status" value="1"/>
</dbReference>
<keyword evidence="3" id="KW-1185">Reference proteome</keyword>
<proteinExistence type="predicted"/>
<dbReference type="AlphaFoldDB" id="A0A4R8UQ05"/>
<comment type="caution">
    <text evidence="2">The sequence shown here is derived from an EMBL/GenBank/DDBJ whole genome shotgun (WGS) entry which is preliminary data.</text>
</comment>
<dbReference type="RefSeq" id="WP_134504130.1">
    <property type="nucleotide sequence ID" value="NZ_SOEY01000030.1"/>
</dbReference>
<feature type="domain" description="Dimethylamine monooxygenase subunit DmmA-like C-terminal" evidence="1">
    <location>
        <begin position="125"/>
        <end position="167"/>
    </location>
</feature>
<evidence type="ECO:0000259" key="1">
    <source>
        <dbReference type="Pfam" id="PF22289"/>
    </source>
</evidence>
<sequence>MPTPSSAYVHPPARSLPLWPAGHLDTSARSHLIVRIGGRAETDLAHERLRQAQQLAPTTLLAFAALGPTEAATLNAAYRSARVGLRVLIIGGQFDVFQALAAARGAGLLPPELRCILTHTRDLPMFCAHCRATSRVEATPGAIVSCPSCRRTLEIHEHTSEVRGSFLASQAAATNDLAQAA</sequence>
<evidence type="ECO:0000313" key="2">
    <source>
        <dbReference type="EMBL" id="TFB69579.1"/>
    </source>
</evidence>
<protein>
    <recommendedName>
        <fullName evidence="1">Dimethylamine monooxygenase subunit DmmA-like C-terminal domain-containing protein</fullName>
    </recommendedName>
</protein>
<dbReference type="InterPro" id="IPR048037">
    <property type="entry name" value="DmmA-like_C"/>
</dbReference>
<reference evidence="2 3" key="1">
    <citation type="submission" date="2019-03" db="EMBL/GenBank/DDBJ databases">
        <title>Genomics of glacier-inhabiting Cryobacterium strains.</title>
        <authorList>
            <person name="Liu Q."/>
            <person name="Xin Y.-H."/>
        </authorList>
    </citation>
    <scope>NUCLEOTIDE SEQUENCE [LARGE SCALE GENOMIC DNA]</scope>
    <source>
        <strain evidence="2 3">HLT2-23</strain>
    </source>
</reference>
<dbReference type="EMBL" id="SOEY01000030">
    <property type="protein sequence ID" value="TFB69579.1"/>
    <property type="molecule type" value="Genomic_DNA"/>
</dbReference>
<dbReference type="OrthoDB" id="5114438at2"/>
<name>A0A4R8UQ05_9MICO</name>
<dbReference type="Proteomes" id="UP000298173">
    <property type="component" value="Unassembled WGS sequence"/>
</dbReference>